<protein>
    <recommendedName>
        <fullName evidence="6">BTB domain-containing protein</fullName>
    </recommendedName>
</protein>
<dbReference type="PANTHER" id="PTHR24413">
    <property type="entry name" value="SPECKLE-TYPE POZ PROTEIN"/>
    <property type="match status" value="1"/>
</dbReference>
<dbReference type="InterPro" id="IPR001202">
    <property type="entry name" value="WW_dom"/>
</dbReference>
<accession>A0ABN9TEK3</accession>
<dbReference type="PROSITE" id="PS50020">
    <property type="entry name" value="WW_DOMAIN_2"/>
    <property type="match status" value="1"/>
</dbReference>
<organism evidence="4 5">
    <name type="scientific">Prorocentrum cordatum</name>
    <dbReference type="NCBI Taxonomy" id="2364126"/>
    <lineage>
        <taxon>Eukaryota</taxon>
        <taxon>Sar</taxon>
        <taxon>Alveolata</taxon>
        <taxon>Dinophyceae</taxon>
        <taxon>Prorocentrales</taxon>
        <taxon>Prorocentraceae</taxon>
        <taxon>Prorocentrum</taxon>
    </lineage>
</organism>
<feature type="compositionally biased region" description="Basic and acidic residues" evidence="1">
    <location>
        <begin position="223"/>
        <end position="234"/>
    </location>
</feature>
<dbReference type="Pfam" id="PF00651">
    <property type="entry name" value="BTB"/>
    <property type="match status" value="1"/>
</dbReference>
<feature type="compositionally biased region" description="Low complexity" evidence="1">
    <location>
        <begin position="275"/>
        <end position="292"/>
    </location>
</feature>
<reference evidence="4" key="1">
    <citation type="submission" date="2023-10" db="EMBL/GenBank/DDBJ databases">
        <authorList>
            <person name="Chen Y."/>
            <person name="Shah S."/>
            <person name="Dougan E. K."/>
            <person name="Thang M."/>
            <person name="Chan C."/>
        </authorList>
    </citation>
    <scope>NUCLEOTIDE SEQUENCE [LARGE SCALE GENOMIC DNA]</scope>
</reference>
<dbReference type="InterPro" id="IPR011333">
    <property type="entry name" value="SKP1/BTB/POZ_sf"/>
</dbReference>
<dbReference type="Gene3D" id="3.30.710.10">
    <property type="entry name" value="Potassium Channel Kv1.1, Chain A"/>
    <property type="match status" value="1"/>
</dbReference>
<gene>
    <name evidence="4" type="ORF">PCOR1329_LOCUS38344</name>
</gene>
<keyword evidence="5" id="KW-1185">Reference proteome</keyword>
<name>A0ABN9TEK3_9DINO</name>
<dbReference type="PROSITE" id="PS50097">
    <property type="entry name" value="BTB"/>
    <property type="match status" value="1"/>
</dbReference>
<evidence type="ECO:0000259" key="2">
    <source>
        <dbReference type="PROSITE" id="PS50020"/>
    </source>
</evidence>
<dbReference type="EMBL" id="CAUYUJ010014642">
    <property type="protein sequence ID" value="CAK0844199.1"/>
    <property type="molecule type" value="Genomic_DNA"/>
</dbReference>
<feature type="region of interest" description="Disordered" evidence="1">
    <location>
        <begin position="223"/>
        <end position="296"/>
    </location>
</feature>
<dbReference type="SMART" id="SM00225">
    <property type="entry name" value="BTB"/>
    <property type="match status" value="1"/>
</dbReference>
<dbReference type="CDD" id="cd18186">
    <property type="entry name" value="BTB_POZ_ZBTB_KLHL-like"/>
    <property type="match status" value="1"/>
</dbReference>
<evidence type="ECO:0008006" key="6">
    <source>
        <dbReference type="Google" id="ProtNLM"/>
    </source>
</evidence>
<feature type="domain" description="BTB" evidence="3">
    <location>
        <begin position="121"/>
        <end position="188"/>
    </location>
</feature>
<proteinExistence type="predicted"/>
<dbReference type="SUPFAM" id="SSF54695">
    <property type="entry name" value="POZ domain"/>
    <property type="match status" value="1"/>
</dbReference>
<evidence type="ECO:0000256" key="1">
    <source>
        <dbReference type="SAM" id="MobiDB-lite"/>
    </source>
</evidence>
<evidence type="ECO:0000313" key="4">
    <source>
        <dbReference type="EMBL" id="CAK0844199.1"/>
    </source>
</evidence>
<dbReference type="Proteomes" id="UP001189429">
    <property type="component" value="Unassembled WGS sequence"/>
</dbReference>
<sequence>MTTPIKDTSDSDTHCSHCITYEGLLYSTLDRTSPDDVVLGTQSEFLELPNGWNVAKWSEGLVHNVIAKYPWGTHCLVLSSGSAYYTALAETTQANGSPGDKFNSSQGLLALSGMWEAKDFTDCEVVCHGGSVRCHRAVLAQASPVFKQMLCGEMVEAKTQRIPLESVDMEVVLALLNFAYTGKVTCDPVHFPALTKLSDQKGQRTVQGSVAIRARAKTSCHAGKIDLTRAHESSIHGGAKSLRTGAADTERDETQAEDEASRAPAAVPKSPPRRPQAAAPQAAVPQAAAPQVKWQRMESRTQAGVYYYWDPVSGQTMADPPPPWEKKQSRTRPDIVYWWNSQTNLTSAEKPVV</sequence>
<comment type="caution">
    <text evidence="4">The sequence shown here is derived from an EMBL/GenBank/DDBJ whole genome shotgun (WGS) entry which is preliminary data.</text>
</comment>
<feature type="domain" description="WW" evidence="2">
    <location>
        <begin position="318"/>
        <end position="353"/>
    </location>
</feature>
<evidence type="ECO:0000313" key="5">
    <source>
        <dbReference type="Proteomes" id="UP001189429"/>
    </source>
</evidence>
<dbReference type="InterPro" id="IPR000210">
    <property type="entry name" value="BTB/POZ_dom"/>
</dbReference>
<evidence type="ECO:0000259" key="3">
    <source>
        <dbReference type="PROSITE" id="PS50097"/>
    </source>
</evidence>